<feature type="region of interest" description="Disordered" evidence="1">
    <location>
        <begin position="172"/>
        <end position="192"/>
    </location>
</feature>
<keyword evidence="3" id="KW-1185">Reference proteome</keyword>
<evidence type="ECO:0000256" key="1">
    <source>
        <dbReference type="SAM" id="MobiDB-lite"/>
    </source>
</evidence>
<comment type="caution">
    <text evidence="2">The sequence shown here is derived from an EMBL/GenBank/DDBJ whole genome shotgun (WGS) entry which is preliminary data.</text>
</comment>
<reference evidence="2 3" key="1">
    <citation type="submission" date="2024-03" db="EMBL/GenBank/DDBJ databases">
        <title>Adaptation during the transition from Ophiocordyceps entomopathogen to insect associate is accompanied by gene loss and intensified selection.</title>
        <authorList>
            <person name="Ward C.M."/>
            <person name="Onetto C.A."/>
            <person name="Borneman A.R."/>
        </authorList>
    </citation>
    <scope>NUCLEOTIDE SEQUENCE [LARGE SCALE GENOMIC DNA]</scope>
    <source>
        <strain evidence="2">AWRI1</strain>
        <tissue evidence="2">Single Adult Female</tissue>
    </source>
</reference>
<dbReference type="AlphaFoldDB" id="A0AAN9XYI5"/>
<gene>
    <name evidence="2" type="ORF">V9T40_010519</name>
</gene>
<dbReference type="Proteomes" id="UP001367676">
    <property type="component" value="Unassembled WGS sequence"/>
</dbReference>
<proteinExistence type="predicted"/>
<protein>
    <submittedName>
        <fullName evidence="2">Uncharacterized protein</fullName>
    </submittedName>
</protein>
<accession>A0AAN9XYI5</accession>
<organism evidence="2 3">
    <name type="scientific">Parthenolecanium corni</name>
    <dbReference type="NCBI Taxonomy" id="536013"/>
    <lineage>
        <taxon>Eukaryota</taxon>
        <taxon>Metazoa</taxon>
        <taxon>Ecdysozoa</taxon>
        <taxon>Arthropoda</taxon>
        <taxon>Hexapoda</taxon>
        <taxon>Insecta</taxon>
        <taxon>Pterygota</taxon>
        <taxon>Neoptera</taxon>
        <taxon>Paraneoptera</taxon>
        <taxon>Hemiptera</taxon>
        <taxon>Sternorrhyncha</taxon>
        <taxon>Coccoidea</taxon>
        <taxon>Coccidae</taxon>
        <taxon>Parthenolecanium</taxon>
    </lineage>
</organism>
<feature type="region of interest" description="Disordered" evidence="1">
    <location>
        <begin position="1"/>
        <end position="42"/>
    </location>
</feature>
<feature type="compositionally biased region" description="Basic and acidic residues" evidence="1">
    <location>
        <begin position="29"/>
        <end position="40"/>
    </location>
</feature>
<evidence type="ECO:0000313" key="3">
    <source>
        <dbReference type="Proteomes" id="UP001367676"/>
    </source>
</evidence>
<dbReference type="EMBL" id="JBBCAQ010000037">
    <property type="protein sequence ID" value="KAK7573328.1"/>
    <property type="molecule type" value="Genomic_DNA"/>
</dbReference>
<feature type="region of interest" description="Disordered" evidence="1">
    <location>
        <begin position="64"/>
        <end position="90"/>
    </location>
</feature>
<sequence>MKMKKRKKKKEEERKSSGRRGGSTAADEIIGRDATRRDAVTKAAAAAAAASVVLAIRRLRAESPNQQEGAEIGEKSTRLRPADRRDKSVEKSEIVASTRFRRRLALADDATDFGCGASQTLSEQTGSTNDIIFEARRRDTTYLRVRNTNESSEQHQYASIAVEAWRRDATRRDGQELRRAYTPSSSRELRQL</sequence>
<evidence type="ECO:0000313" key="2">
    <source>
        <dbReference type="EMBL" id="KAK7573328.1"/>
    </source>
</evidence>
<feature type="compositionally biased region" description="Basic and acidic residues" evidence="1">
    <location>
        <begin position="72"/>
        <end position="90"/>
    </location>
</feature>
<name>A0AAN9XYI5_9HEMI</name>